<proteinExistence type="predicted"/>
<dbReference type="EMBL" id="GGEC01039914">
    <property type="protein sequence ID" value="MBX20398.1"/>
    <property type="molecule type" value="Transcribed_RNA"/>
</dbReference>
<reference evidence="2" key="1">
    <citation type="submission" date="2018-02" db="EMBL/GenBank/DDBJ databases">
        <title>Rhizophora mucronata_Transcriptome.</title>
        <authorList>
            <person name="Meera S.P."/>
            <person name="Sreeshan A."/>
            <person name="Augustine A."/>
        </authorList>
    </citation>
    <scope>NUCLEOTIDE SEQUENCE</scope>
    <source>
        <tissue evidence="2">Leaf</tissue>
    </source>
</reference>
<sequence>MKPEKSNASDEHSDAIENVDYSVSSQDSDGIDDEQDTKVDQPVEVLTNTAEKEQNHSPQKASSPDQDEGDGVRKRRFLDLNELAPGSGFDDGPNTTIKDEDTNDF</sequence>
<feature type="compositionally biased region" description="Basic and acidic residues" evidence="1">
    <location>
        <begin position="1"/>
        <end position="15"/>
    </location>
</feature>
<accession>A0A2P2LR03</accession>
<organism evidence="2">
    <name type="scientific">Rhizophora mucronata</name>
    <name type="common">Asiatic mangrove</name>
    <dbReference type="NCBI Taxonomy" id="61149"/>
    <lineage>
        <taxon>Eukaryota</taxon>
        <taxon>Viridiplantae</taxon>
        <taxon>Streptophyta</taxon>
        <taxon>Embryophyta</taxon>
        <taxon>Tracheophyta</taxon>
        <taxon>Spermatophyta</taxon>
        <taxon>Magnoliopsida</taxon>
        <taxon>eudicotyledons</taxon>
        <taxon>Gunneridae</taxon>
        <taxon>Pentapetalae</taxon>
        <taxon>rosids</taxon>
        <taxon>fabids</taxon>
        <taxon>Malpighiales</taxon>
        <taxon>Rhizophoraceae</taxon>
        <taxon>Rhizophora</taxon>
    </lineage>
</organism>
<evidence type="ECO:0000256" key="1">
    <source>
        <dbReference type="SAM" id="MobiDB-lite"/>
    </source>
</evidence>
<feature type="region of interest" description="Disordered" evidence="1">
    <location>
        <begin position="1"/>
        <end position="105"/>
    </location>
</feature>
<evidence type="ECO:0000313" key="2">
    <source>
        <dbReference type="EMBL" id="MBX20398.1"/>
    </source>
</evidence>
<dbReference type="AlphaFoldDB" id="A0A2P2LR03"/>
<name>A0A2P2LR03_RHIMU</name>
<protein>
    <submittedName>
        <fullName evidence="2">Uncharacterized protein</fullName>
    </submittedName>
</protein>